<dbReference type="PANTHER" id="PTHR43649:SF32">
    <property type="entry name" value="SUGAR BINDING SECRETED PROTEIN"/>
    <property type="match status" value="1"/>
</dbReference>
<dbReference type="InterPro" id="IPR050490">
    <property type="entry name" value="Bact_solute-bd_prot1"/>
</dbReference>
<dbReference type="SUPFAM" id="SSF53850">
    <property type="entry name" value="Periplasmic binding protein-like II"/>
    <property type="match status" value="1"/>
</dbReference>
<dbReference type="PANTHER" id="PTHR43649">
    <property type="entry name" value="ARABINOSE-BINDING PROTEIN-RELATED"/>
    <property type="match status" value="1"/>
</dbReference>
<dbReference type="Pfam" id="PF01547">
    <property type="entry name" value="SBP_bac_1"/>
    <property type="match status" value="1"/>
</dbReference>
<feature type="chain" id="PRO_5046667093" evidence="1">
    <location>
        <begin position="22"/>
        <end position="417"/>
    </location>
</feature>
<protein>
    <submittedName>
        <fullName evidence="2">Cellobiose transport system substrate-binding protein</fullName>
    </submittedName>
</protein>
<keyword evidence="1" id="KW-0732">Signal</keyword>
<accession>A0ABU1ISL1</accession>
<feature type="signal peptide" evidence="1">
    <location>
        <begin position="1"/>
        <end position="21"/>
    </location>
</feature>
<dbReference type="PROSITE" id="PS51257">
    <property type="entry name" value="PROKAR_LIPOPROTEIN"/>
    <property type="match status" value="1"/>
</dbReference>
<comment type="caution">
    <text evidence="2">The sequence shown here is derived from an EMBL/GenBank/DDBJ whole genome shotgun (WGS) entry which is preliminary data.</text>
</comment>
<evidence type="ECO:0000256" key="1">
    <source>
        <dbReference type="SAM" id="SignalP"/>
    </source>
</evidence>
<gene>
    <name evidence="2" type="ORF">JOE21_002760</name>
</gene>
<proteinExistence type="predicted"/>
<keyword evidence="3" id="KW-1185">Reference proteome</keyword>
<name>A0ABU1ISL1_9BACL</name>
<dbReference type="InterPro" id="IPR006059">
    <property type="entry name" value="SBP"/>
</dbReference>
<dbReference type="Gene3D" id="3.40.190.10">
    <property type="entry name" value="Periplasmic binding protein-like II"/>
    <property type="match status" value="1"/>
</dbReference>
<sequence>MKKWFAIAVCAALVMAISACSPGAGDGKVQLTFWVFGSTGYDKLVEEYMKENPDVKIKISTYEFGDHHNNLFTALSTGSGAPDLAMVEVGQIDRYRDAQDKFHNLYDYGAADVKEEYLDWKWRIGESADGEFLFGLPTDIGPTAMYYRKDVFEEAGLPSDPKSVSELTETWDKFEETAKTIVKKTGKPMTDNIEITYNARLNQFPEQYFNEDEELIIEDSPYAKQAYDHAVQMIQQGLVGSYELWSPEWGAAMNKGEYAALLGPSWMQGVIKGNAPGSFKWLIAPTPEGAGNWGGSYITIPKQTSHPEEAYRFAEWLVSPDNQYQSFKGKGLFPSAPAVYERDDFKETADEYFGGIQTAQLFAEAAEQVKPVYTGKNYLVVQEEIVKALTNVQKKKADPEKEWKAAVKRIKGQLDKQ</sequence>
<dbReference type="Proteomes" id="UP001185012">
    <property type="component" value="Unassembled WGS sequence"/>
</dbReference>
<dbReference type="RefSeq" id="WP_309867082.1">
    <property type="nucleotide sequence ID" value="NZ_JAVDQG010000006.1"/>
</dbReference>
<dbReference type="EMBL" id="JAVDQG010000006">
    <property type="protein sequence ID" value="MDR6226750.1"/>
    <property type="molecule type" value="Genomic_DNA"/>
</dbReference>
<evidence type="ECO:0000313" key="3">
    <source>
        <dbReference type="Proteomes" id="UP001185012"/>
    </source>
</evidence>
<reference evidence="2 3" key="1">
    <citation type="submission" date="2023-07" db="EMBL/GenBank/DDBJ databases">
        <title>Genomic Encyclopedia of Type Strains, Phase IV (KMG-IV): sequencing the most valuable type-strain genomes for metagenomic binning, comparative biology and taxonomic classification.</title>
        <authorList>
            <person name="Goeker M."/>
        </authorList>
    </citation>
    <scope>NUCLEOTIDE SEQUENCE [LARGE SCALE GENOMIC DNA]</scope>
    <source>
        <strain evidence="2 3">DSM 45903</strain>
    </source>
</reference>
<evidence type="ECO:0000313" key="2">
    <source>
        <dbReference type="EMBL" id="MDR6226750.1"/>
    </source>
</evidence>
<organism evidence="2 3">
    <name type="scientific">Desmospora profundinema</name>
    <dbReference type="NCBI Taxonomy" id="1571184"/>
    <lineage>
        <taxon>Bacteria</taxon>
        <taxon>Bacillati</taxon>
        <taxon>Bacillota</taxon>
        <taxon>Bacilli</taxon>
        <taxon>Bacillales</taxon>
        <taxon>Thermoactinomycetaceae</taxon>
        <taxon>Desmospora</taxon>
    </lineage>
</organism>